<feature type="compositionally biased region" description="Polar residues" evidence="7">
    <location>
        <begin position="45"/>
        <end position="57"/>
    </location>
</feature>
<comment type="subcellular location">
    <subcellularLocation>
        <location evidence="1">Membrane</location>
        <topology evidence="1">Multi-pass membrane protein</topology>
    </subcellularLocation>
</comment>
<sequence length="1250" mass="134585">MRTVSGLHTSRLHFRQAPLTGRRLAKSQSPTSLPNSRKDLRRPLQASSAEGHGSQNPDQKDEKVQEALKRAQEGLTSAESSLSNLEQLPSNRVKKPSLVMTNIRRLLIVAALAVGFNTTQRVGLTWQIVLATLGGCGFAGYGYRKGSLSPSGGIAACFVGAATLATSLRIGLCLLSFYYTSSKLTAFKEEMKNVDEEFKKGGQRDWRQVLCNGGIPSVLALCFGVLTRCADIPLSSQQAFWPTAFLGAAIGYYASCCADTWASELGQLSEDTPVLITTLRPVRKGTNGGVTKLGLMASVGGGLLVGMAAYLGGLLAPTVADVPSAFEAARAQWPLVPLGLLAGLFGSLVDSILGATVQFTGYNRTIAWPEHRRSVGVRHAKDGSFRTVDCTAWLMGQKLSRPGLSRKTYAIDERYCRPQGLYTESDVDLRKLKKLIVDRKLAPCWPGKPEDCPEGAGEECPICMLHYPSTNKARCCGKPICTECFLQVKSPPGLGTVLCPYCKVEFSVVYKGLKSAAEKHRDRLERQKALENTIRAQQAERVHSGCKLQAWQDAQAAAHQQVARHRAQQQVPHQYDEAFLHSVPREFQAPPAPQQGYIQTSMALQGSPAVQLDSHLAEYVPNDILSTAEGISYDLDVNELMLMQGIYASMSTLDAQAIQDAGQIAQNGSFSQIMNSSPQLHASPSHPRLIVTGQQRGGRMLMDPPADLLQSVHAMDILSTIGMRDAGFLDAARAQSQPTPPPPQQQLPPQVPPRRVHMHPSLAPQARPREVSQASERPYERPYEAPLPVTSSMPVPQRPPPIMLPTIRHGRISSTSSSPGSSPVVVAQRPAAQSHDRQAFTGRTYDPRLLTSIDEIAIFDSRSDPIEYRSPADPLFQGGPNALHGTLSTVSSTSMEQLLAAAEQLGSPEPPAAAHLEPPNTASPQRVQGVRSAMVTRPDARQQFVSWPHTALKEAMAHGHNMQITTADADTIGRIAAAAAADPAEAESVQAAAPQLRKAPAWAPARRRMCAWGNDSATSPGQLRQGRLQLDDDETHLAGGSPSKPSLANPEPFPAFLPPISMPTATPSNFHYTSAPVHYTPAPVHYIVGQALLDITFTDDPSLQPHASSGGPSQAPGSLTPLQGSYESLVDALIVLQNPDGTTALVLLTSDATRRTQAQQAALKQQYGCCVDLSTYEAPTTEEDRQIKAAIARADERVQQVYRSSIASNATQTSTTTAGSPAAQDSWLLRMRQADAALAQSIGAKDICKT</sequence>
<dbReference type="PANTHER" id="PTHR13353:SF14">
    <property type="entry name" value="PROTEIN PGR"/>
    <property type="match status" value="1"/>
</dbReference>
<gene>
    <name evidence="10" type="ORF">WJX84_012423</name>
</gene>
<evidence type="ECO:0000256" key="6">
    <source>
        <dbReference type="PROSITE-ProRule" id="PRU00175"/>
    </source>
</evidence>
<evidence type="ECO:0000256" key="4">
    <source>
        <dbReference type="ARBA" id="ARBA00022989"/>
    </source>
</evidence>
<evidence type="ECO:0000259" key="9">
    <source>
        <dbReference type="PROSITE" id="PS50089"/>
    </source>
</evidence>
<dbReference type="AlphaFoldDB" id="A0AAW1TCL3"/>
<feature type="transmembrane region" description="Helical" evidence="8">
    <location>
        <begin position="155"/>
        <end position="179"/>
    </location>
</feature>
<dbReference type="Proteomes" id="UP001485043">
    <property type="component" value="Unassembled WGS sequence"/>
</dbReference>
<feature type="region of interest" description="Disordered" evidence="7">
    <location>
        <begin position="1099"/>
        <end position="1122"/>
    </location>
</feature>
<protein>
    <recommendedName>
        <fullName evidence="9">RING-type domain-containing protein</fullName>
    </recommendedName>
</protein>
<keyword evidence="11" id="KW-1185">Reference proteome</keyword>
<feature type="domain" description="RING-type" evidence="9">
    <location>
        <begin position="460"/>
        <end position="503"/>
    </location>
</feature>
<keyword evidence="4 8" id="KW-1133">Transmembrane helix</keyword>
<feature type="region of interest" description="Disordered" evidence="7">
    <location>
        <begin position="1033"/>
        <end position="1052"/>
    </location>
</feature>
<dbReference type="GO" id="GO:0008270">
    <property type="term" value="F:zinc ion binding"/>
    <property type="evidence" value="ECO:0007669"/>
    <property type="project" value="UniProtKB-KW"/>
</dbReference>
<feature type="transmembrane region" description="Helical" evidence="8">
    <location>
        <begin position="124"/>
        <end position="143"/>
    </location>
</feature>
<comment type="similarity">
    <text evidence="2">Belongs to the TMEM19 family.</text>
</comment>
<keyword evidence="3 8" id="KW-0812">Transmembrane</keyword>
<proteinExistence type="inferred from homology"/>
<dbReference type="PROSITE" id="PS50089">
    <property type="entry name" value="ZF_RING_2"/>
    <property type="match status" value="1"/>
</dbReference>
<organism evidence="10 11">
    <name type="scientific">Apatococcus fuscideae</name>
    <dbReference type="NCBI Taxonomy" id="2026836"/>
    <lineage>
        <taxon>Eukaryota</taxon>
        <taxon>Viridiplantae</taxon>
        <taxon>Chlorophyta</taxon>
        <taxon>core chlorophytes</taxon>
        <taxon>Trebouxiophyceae</taxon>
        <taxon>Chlorellales</taxon>
        <taxon>Chlorellaceae</taxon>
        <taxon>Apatococcus</taxon>
    </lineage>
</organism>
<reference evidence="10 11" key="1">
    <citation type="journal article" date="2024" name="Nat. Commun.">
        <title>Phylogenomics reveals the evolutionary origins of lichenization in chlorophyte algae.</title>
        <authorList>
            <person name="Puginier C."/>
            <person name="Libourel C."/>
            <person name="Otte J."/>
            <person name="Skaloud P."/>
            <person name="Haon M."/>
            <person name="Grisel S."/>
            <person name="Petersen M."/>
            <person name="Berrin J.G."/>
            <person name="Delaux P.M."/>
            <person name="Dal Grande F."/>
            <person name="Keller J."/>
        </authorList>
    </citation>
    <scope>NUCLEOTIDE SEQUENCE [LARGE SCALE GENOMIC DNA]</scope>
    <source>
        <strain evidence="10 11">SAG 2523</strain>
    </source>
</reference>
<dbReference type="InterPro" id="IPR002794">
    <property type="entry name" value="DUF92_TMEM19"/>
</dbReference>
<dbReference type="EMBL" id="JALJOV010000100">
    <property type="protein sequence ID" value="KAK9867244.1"/>
    <property type="molecule type" value="Genomic_DNA"/>
</dbReference>
<feature type="compositionally biased region" description="Pro residues" evidence="7">
    <location>
        <begin position="738"/>
        <end position="752"/>
    </location>
</feature>
<evidence type="ECO:0000256" key="1">
    <source>
        <dbReference type="ARBA" id="ARBA00004141"/>
    </source>
</evidence>
<keyword evidence="6" id="KW-0479">Metal-binding</keyword>
<keyword evidence="6" id="KW-0863">Zinc-finger</keyword>
<feature type="compositionally biased region" description="Low complexity" evidence="7">
    <location>
        <begin position="1107"/>
        <end position="1118"/>
    </location>
</feature>
<feature type="region of interest" description="Disordered" evidence="7">
    <location>
        <begin position="1"/>
        <end position="71"/>
    </location>
</feature>
<evidence type="ECO:0000256" key="5">
    <source>
        <dbReference type="ARBA" id="ARBA00023136"/>
    </source>
</evidence>
<dbReference type="Pfam" id="PF01940">
    <property type="entry name" value="DUF92"/>
    <property type="match status" value="1"/>
</dbReference>
<accession>A0AAW1TCL3</accession>
<evidence type="ECO:0000256" key="3">
    <source>
        <dbReference type="ARBA" id="ARBA00022692"/>
    </source>
</evidence>
<keyword evidence="6" id="KW-0862">Zinc</keyword>
<name>A0AAW1TCL3_9CHLO</name>
<dbReference type="SUPFAM" id="SSF57850">
    <property type="entry name" value="RING/U-box"/>
    <property type="match status" value="1"/>
</dbReference>
<feature type="region of interest" description="Disordered" evidence="7">
    <location>
        <begin position="733"/>
        <end position="800"/>
    </location>
</feature>
<evidence type="ECO:0000256" key="7">
    <source>
        <dbReference type="SAM" id="MobiDB-lite"/>
    </source>
</evidence>
<feature type="compositionally biased region" description="Polar residues" evidence="7">
    <location>
        <begin position="26"/>
        <end position="35"/>
    </location>
</feature>
<dbReference type="GO" id="GO:0016020">
    <property type="term" value="C:membrane"/>
    <property type="evidence" value="ECO:0007669"/>
    <property type="project" value="UniProtKB-SubCell"/>
</dbReference>
<evidence type="ECO:0000256" key="8">
    <source>
        <dbReference type="SAM" id="Phobius"/>
    </source>
</evidence>
<evidence type="ECO:0000313" key="11">
    <source>
        <dbReference type="Proteomes" id="UP001485043"/>
    </source>
</evidence>
<feature type="compositionally biased region" description="Basic and acidic residues" evidence="7">
    <location>
        <begin position="58"/>
        <end position="71"/>
    </location>
</feature>
<comment type="caution">
    <text evidence="10">The sequence shown here is derived from an EMBL/GenBank/DDBJ whole genome shotgun (WGS) entry which is preliminary data.</text>
</comment>
<dbReference type="InterPro" id="IPR001841">
    <property type="entry name" value="Znf_RING"/>
</dbReference>
<keyword evidence="5 8" id="KW-0472">Membrane</keyword>
<dbReference type="PANTHER" id="PTHR13353">
    <property type="entry name" value="TRANSMEMBRANE PROTEIN 19"/>
    <property type="match status" value="1"/>
</dbReference>
<evidence type="ECO:0000256" key="2">
    <source>
        <dbReference type="ARBA" id="ARBA00009012"/>
    </source>
</evidence>
<evidence type="ECO:0000313" key="10">
    <source>
        <dbReference type="EMBL" id="KAK9867244.1"/>
    </source>
</evidence>